<accession>A0A2U8QRC5</accession>
<dbReference type="InterPro" id="IPR050072">
    <property type="entry name" value="Peptidase_M20A"/>
</dbReference>
<dbReference type="InterPro" id="IPR036264">
    <property type="entry name" value="Bact_exopeptidase_dim_dom"/>
</dbReference>
<dbReference type="Pfam" id="PF07687">
    <property type="entry name" value="M20_dimer"/>
    <property type="match status" value="1"/>
</dbReference>
<dbReference type="SUPFAM" id="SSF53187">
    <property type="entry name" value="Zn-dependent exopeptidases"/>
    <property type="match status" value="1"/>
</dbReference>
<reference evidence="5 6" key="1">
    <citation type="submission" date="2018-05" db="EMBL/GenBank/DDBJ databases">
        <title>Flavobacterium sp. MEBiC07310.</title>
        <authorList>
            <person name="Baek K."/>
        </authorList>
    </citation>
    <scope>NUCLEOTIDE SEQUENCE [LARGE SCALE GENOMIC DNA]</scope>
    <source>
        <strain evidence="5 6">MEBiC07310</strain>
    </source>
</reference>
<dbReference type="EMBL" id="CP029463">
    <property type="protein sequence ID" value="AWM12679.1"/>
    <property type="molecule type" value="Genomic_DNA"/>
</dbReference>
<keyword evidence="2" id="KW-0378">Hydrolase</keyword>
<dbReference type="PANTHER" id="PTHR43808">
    <property type="entry name" value="ACETYLORNITHINE DEACETYLASE"/>
    <property type="match status" value="1"/>
</dbReference>
<keyword evidence="1" id="KW-0479">Metal-binding</keyword>
<dbReference type="OrthoDB" id="9792335at2"/>
<proteinExistence type="predicted"/>
<organism evidence="5 6">
    <name type="scientific">Flavobacterium sediminis</name>
    <dbReference type="NCBI Taxonomy" id="2201181"/>
    <lineage>
        <taxon>Bacteria</taxon>
        <taxon>Pseudomonadati</taxon>
        <taxon>Bacteroidota</taxon>
        <taxon>Flavobacteriia</taxon>
        <taxon>Flavobacteriales</taxon>
        <taxon>Flavobacteriaceae</taxon>
        <taxon>Flavobacterium</taxon>
    </lineage>
</organism>
<keyword evidence="3" id="KW-0170">Cobalt</keyword>
<sequence length="361" mass="40387">MKVLELQTEQHNILYQNALDLLKKLIATQSFSKEEDQTALLIEDFFKQHQIPYHREQNNIWAYNKFYDKSKPTILLNSHHDTVKPNKSYTLNPFEPIEKDGKLFGLGSNDAGGALVSLLATFVYFYDKENLNYNLVMTATAEEEISGVNGVESIYSKLGAIEFAIVGEPTEMHLAIAEKGLLVLDCLAKGTPSHAAHPNNDNALLNAVDDILWFRSYSFPKKSELLGEVKMTVTVIHAGEQHNVVPDKCQFTVDVRTTENYSNTEVYEIIQQHVKSEATPRSLRLNSSSIPLEHPFVQAGITYGRKTYGSPTSSDQAVIPCASLKMGPGLSTRSHSADEYIFLDEIKDGISIYINILSKIL</sequence>
<dbReference type="GO" id="GO:0046872">
    <property type="term" value="F:metal ion binding"/>
    <property type="evidence" value="ECO:0007669"/>
    <property type="project" value="UniProtKB-KW"/>
</dbReference>
<protein>
    <submittedName>
        <fullName evidence="5">Acetylornithine deacetylase</fullName>
    </submittedName>
</protein>
<evidence type="ECO:0000256" key="2">
    <source>
        <dbReference type="ARBA" id="ARBA00022801"/>
    </source>
</evidence>
<dbReference type="Gene3D" id="3.30.70.360">
    <property type="match status" value="1"/>
</dbReference>
<gene>
    <name evidence="5" type="ORF">DI487_01520</name>
</gene>
<dbReference type="CDD" id="cd05651">
    <property type="entry name" value="M20_ArgE_DapE-like"/>
    <property type="match status" value="1"/>
</dbReference>
<dbReference type="GO" id="GO:0008777">
    <property type="term" value="F:acetylornithine deacetylase activity"/>
    <property type="evidence" value="ECO:0007669"/>
    <property type="project" value="TreeGrafter"/>
</dbReference>
<dbReference type="Proteomes" id="UP000245429">
    <property type="component" value="Chromosome"/>
</dbReference>
<dbReference type="Gene3D" id="3.40.630.10">
    <property type="entry name" value="Zn peptidases"/>
    <property type="match status" value="1"/>
</dbReference>
<dbReference type="RefSeq" id="WP_109568088.1">
    <property type="nucleotide sequence ID" value="NZ_CP029463.1"/>
</dbReference>
<evidence type="ECO:0000313" key="6">
    <source>
        <dbReference type="Proteomes" id="UP000245429"/>
    </source>
</evidence>
<evidence type="ECO:0000313" key="5">
    <source>
        <dbReference type="EMBL" id="AWM12679.1"/>
    </source>
</evidence>
<keyword evidence="6" id="KW-1185">Reference proteome</keyword>
<dbReference type="Pfam" id="PF01546">
    <property type="entry name" value="Peptidase_M20"/>
    <property type="match status" value="1"/>
</dbReference>
<dbReference type="KEGG" id="fse:DI487_01520"/>
<name>A0A2U8QRC5_9FLAO</name>
<dbReference type="SUPFAM" id="SSF55031">
    <property type="entry name" value="Bacterial exopeptidase dimerisation domain"/>
    <property type="match status" value="1"/>
</dbReference>
<evidence type="ECO:0000256" key="3">
    <source>
        <dbReference type="ARBA" id="ARBA00023285"/>
    </source>
</evidence>
<feature type="domain" description="Peptidase M20 dimerisation" evidence="4">
    <location>
        <begin position="176"/>
        <end position="278"/>
    </location>
</feature>
<dbReference type="AlphaFoldDB" id="A0A2U8QRC5"/>
<dbReference type="InterPro" id="IPR002933">
    <property type="entry name" value="Peptidase_M20"/>
</dbReference>
<dbReference type="GO" id="GO:0006526">
    <property type="term" value="P:L-arginine biosynthetic process"/>
    <property type="evidence" value="ECO:0007669"/>
    <property type="project" value="TreeGrafter"/>
</dbReference>
<dbReference type="PANTHER" id="PTHR43808:SF31">
    <property type="entry name" value="N-ACETYL-L-CITRULLINE DEACETYLASE"/>
    <property type="match status" value="1"/>
</dbReference>
<dbReference type="InterPro" id="IPR011650">
    <property type="entry name" value="Peptidase_M20_dimer"/>
</dbReference>
<evidence type="ECO:0000259" key="4">
    <source>
        <dbReference type="Pfam" id="PF07687"/>
    </source>
</evidence>
<evidence type="ECO:0000256" key="1">
    <source>
        <dbReference type="ARBA" id="ARBA00022723"/>
    </source>
</evidence>